<dbReference type="Proteomes" id="UP001140510">
    <property type="component" value="Unassembled WGS sequence"/>
</dbReference>
<gene>
    <name evidence="1" type="ORF">N0V91_003726</name>
</gene>
<dbReference type="AlphaFoldDB" id="A0A9W8ZH44"/>
<evidence type="ECO:0000313" key="1">
    <source>
        <dbReference type="EMBL" id="KAJ4407756.1"/>
    </source>
</evidence>
<dbReference type="OrthoDB" id="62952at2759"/>
<dbReference type="EMBL" id="JAPEVA010000019">
    <property type="protein sequence ID" value="KAJ4407756.1"/>
    <property type="molecule type" value="Genomic_DNA"/>
</dbReference>
<reference evidence="1" key="1">
    <citation type="submission" date="2022-10" db="EMBL/GenBank/DDBJ databases">
        <title>Tapping the CABI collections for fungal endophytes: first genome assemblies for Collariella, Neodidymelliopsis, Ascochyta clinopodiicola, Didymella pomorum, Didymosphaeria variabile, Neocosmospora piperis and Neocucurbitaria cava.</title>
        <authorList>
            <person name="Hill R."/>
        </authorList>
    </citation>
    <scope>NUCLEOTIDE SEQUENCE</scope>
    <source>
        <strain evidence="1">IMI 355091</strain>
    </source>
</reference>
<name>A0A9W8ZH44_9PLEO</name>
<proteinExistence type="predicted"/>
<comment type="caution">
    <text evidence="1">The sequence shown here is derived from an EMBL/GenBank/DDBJ whole genome shotgun (WGS) entry which is preliminary data.</text>
</comment>
<protein>
    <submittedName>
        <fullName evidence="1">Uncharacterized protein</fullName>
    </submittedName>
</protein>
<organism evidence="1 2">
    <name type="scientific">Didymella pomorum</name>
    <dbReference type="NCBI Taxonomy" id="749634"/>
    <lineage>
        <taxon>Eukaryota</taxon>
        <taxon>Fungi</taxon>
        <taxon>Dikarya</taxon>
        <taxon>Ascomycota</taxon>
        <taxon>Pezizomycotina</taxon>
        <taxon>Dothideomycetes</taxon>
        <taxon>Pleosporomycetidae</taxon>
        <taxon>Pleosporales</taxon>
        <taxon>Pleosporineae</taxon>
        <taxon>Didymellaceae</taxon>
        <taxon>Didymella</taxon>
    </lineage>
</organism>
<accession>A0A9W8ZH44</accession>
<evidence type="ECO:0000313" key="2">
    <source>
        <dbReference type="Proteomes" id="UP001140510"/>
    </source>
</evidence>
<keyword evidence="2" id="KW-1185">Reference proteome</keyword>
<sequence>MATTGTMTPFRFMDLPPELRHQIYEQLAVVGRIFYTPDPYDQNEGIRFTDHEIMPNPSLSILLHDKSEQIYLE</sequence>